<name>A0ABU6ZE11_9FABA</name>
<evidence type="ECO:0000313" key="2">
    <source>
        <dbReference type="Proteomes" id="UP001341840"/>
    </source>
</evidence>
<sequence length="153" mass="16950">MSDATFFTIAPKTGAKVTGSSPTFKIRRGSAESTQKGGTSYFGVAATFARKEPCLGFIPSSRQVQEDNRRVSSRPALGTLGMHHTLLMGSGFGTNQSMQRKANEDKDFGLQRRVRNYRGVLHRDVTQKKRCGIRIPTDLVSVQEEREGRNEVN</sequence>
<comment type="caution">
    <text evidence="1">The sequence shown here is derived from an EMBL/GenBank/DDBJ whole genome shotgun (WGS) entry which is preliminary data.</text>
</comment>
<organism evidence="1 2">
    <name type="scientific">Stylosanthes scabra</name>
    <dbReference type="NCBI Taxonomy" id="79078"/>
    <lineage>
        <taxon>Eukaryota</taxon>
        <taxon>Viridiplantae</taxon>
        <taxon>Streptophyta</taxon>
        <taxon>Embryophyta</taxon>
        <taxon>Tracheophyta</taxon>
        <taxon>Spermatophyta</taxon>
        <taxon>Magnoliopsida</taxon>
        <taxon>eudicotyledons</taxon>
        <taxon>Gunneridae</taxon>
        <taxon>Pentapetalae</taxon>
        <taxon>rosids</taxon>
        <taxon>fabids</taxon>
        <taxon>Fabales</taxon>
        <taxon>Fabaceae</taxon>
        <taxon>Papilionoideae</taxon>
        <taxon>50 kb inversion clade</taxon>
        <taxon>dalbergioids sensu lato</taxon>
        <taxon>Dalbergieae</taxon>
        <taxon>Pterocarpus clade</taxon>
        <taxon>Stylosanthes</taxon>
    </lineage>
</organism>
<accession>A0ABU6ZE11</accession>
<reference evidence="1 2" key="1">
    <citation type="journal article" date="2023" name="Plants (Basel)">
        <title>Bridging the Gap: Combining Genomics and Transcriptomics Approaches to Understand Stylosanthes scabra, an Orphan Legume from the Brazilian Caatinga.</title>
        <authorList>
            <person name="Ferreira-Neto J.R.C."/>
            <person name="da Silva M.D."/>
            <person name="Binneck E."/>
            <person name="de Melo N.F."/>
            <person name="da Silva R.H."/>
            <person name="de Melo A.L.T.M."/>
            <person name="Pandolfi V."/>
            <person name="Bustamante F.O."/>
            <person name="Brasileiro-Vidal A.C."/>
            <person name="Benko-Iseppon A.M."/>
        </authorList>
    </citation>
    <scope>NUCLEOTIDE SEQUENCE [LARGE SCALE GENOMIC DNA]</scope>
    <source>
        <tissue evidence="1">Leaves</tissue>
    </source>
</reference>
<keyword evidence="2" id="KW-1185">Reference proteome</keyword>
<evidence type="ECO:0000313" key="1">
    <source>
        <dbReference type="EMBL" id="MED6220190.1"/>
    </source>
</evidence>
<protein>
    <submittedName>
        <fullName evidence="1">Uncharacterized protein</fullName>
    </submittedName>
</protein>
<proteinExistence type="predicted"/>
<dbReference type="EMBL" id="JASCZI010272102">
    <property type="protein sequence ID" value="MED6220190.1"/>
    <property type="molecule type" value="Genomic_DNA"/>
</dbReference>
<gene>
    <name evidence="1" type="ORF">PIB30_042495</name>
</gene>
<dbReference type="Proteomes" id="UP001341840">
    <property type="component" value="Unassembled WGS sequence"/>
</dbReference>